<keyword evidence="1" id="KW-0812">Transmembrane</keyword>
<evidence type="ECO:0000256" key="1">
    <source>
        <dbReference type="SAM" id="Phobius"/>
    </source>
</evidence>
<feature type="transmembrane region" description="Helical" evidence="1">
    <location>
        <begin position="48"/>
        <end position="68"/>
    </location>
</feature>
<organism evidence="3 4">
    <name type="scientific">Nocardioides aromaticivorans</name>
    <dbReference type="NCBI Taxonomy" id="200618"/>
    <lineage>
        <taxon>Bacteria</taxon>
        <taxon>Bacillati</taxon>
        <taxon>Actinomycetota</taxon>
        <taxon>Actinomycetes</taxon>
        <taxon>Propionibacteriales</taxon>
        <taxon>Nocardioidaceae</taxon>
        <taxon>Nocardioides</taxon>
    </lineage>
</organism>
<feature type="domain" description="YdbS-like PH" evidence="2">
    <location>
        <begin position="70"/>
        <end position="147"/>
    </location>
</feature>
<dbReference type="InterPro" id="IPR005182">
    <property type="entry name" value="YdbS-like_PH"/>
</dbReference>
<dbReference type="EMBL" id="JACBZM010000001">
    <property type="protein sequence ID" value="NYI43646.1"/>
    <property type="molecule type" value="Genomic_DNA"/>
</dbReference>
<keyword evidence="1" id="KW-0472">Membrane</keyword>
<proteinExistence type="predicted"/>
<evidence type="ECO:0000313" key="4">
    <source>
        <dbReference type="Proteomes" id="UP000562045"/>
    </source>
</evidence>
<comment type="caution">
    <text evidence="3">The sequence shown here is derived from an EMBL/GenBank/DDBJ whole genome shotgun (WGS) entry which is preliminary data.</text>
</comment>
<evidence type="ECO:0000259" key="2">
    <source>
        <dbReference type="Pfam" id="PF03703"/>
    </source>
</evidence>
<dbReference type="Pfam" id="PF03703">
    <property type="entry name" value="bPH_2"/>
    <property type="match status" value="1"/>
</dbReference>
<protein>
    <recommendedName>
        <fullName evidence="2">YdbS-like PH domain-containing protein</fullName>
    </recommendedName>
</protein>
<evidence type="ECO:0000313" key="3">
    <source>
        <dbReference type="EMBL" id="NYI43646.1"/>
    </source>
</evidence>
<accession>A0A7Y9ZHQ5</accession>
<keyword evidence="1" id="KW-1133">Transmembrane helix</keyword>
<gene>
    <name evidence="3" type="ORF">BJ993_000726</name>
</gene>
<reference evidence="3 4" key="1">
    <citation type="submission" date="2020-07" db="EMBL/GenBank/DDBJ databases">
        <title>Sequencing the genomes of 1000 actinobacteria strains.</title>
        <authorList>
            <person name="Klenk H.-P."/>
        </authorList>
    </citation>
    <scope>NUCLEOTIDE SEQUENCE [LARGE SCALE GENOMIC DNA]</scope>
    <source>
        <strain evidence="3 4">DSM 15131</strain>
    </source>
</reference>
<sequence>MSQLRDPAHRVSPRARTMWQLEAGIEALVAVVVGVVAALVWVPGGLRWGLALAVVVGCVGLAVVVPLWRYRVHRWEVSATAVYTQRGWWARERRIAPMSRVQTVDFAQGPLARLFGLATVTVTTASAAGPLQIEGLDRDVALRLVDELTRKADLVEGDAT</sequence>
<dbReference type="RefSeq" id="WP_242530306.1">
    <property type="nucleotide sequence ID" value="NZ_CP022295.1"/>
</dbReference>
<dbReference type="PANTHER" id="PTHR34473:SF3">
    <property type="entry name" value="TRANSMEMBRANE PROTEIN-RELATED"/>
    <property type="match status" value="1"/>
</dbReference>
<dbReference type="AlphaFoldDB" id="A0A7Y9ZHQ5"/>
<feature type="transmembrane region" description="Helical" evidence="1">
    <location>
        <begin position="21"/>
        <end position="42"/>
    </location>
</feature>
<dbReference type="Proteomes" id="UP000562045">
    <property type="component" value="Unassembled WGS sequence"/>
</dbReference>
<dbReference type="PANTHER" id="PTHR34473">
    <property type="entry name" value="UPF0699 TRANSMEMBRANE PROTEIN YDBS"/>
    <property type="match status" value="1"/>
</dbReference>
<name>A0A7Y9ZHQ5_9ACTN</name>